<evidence type="ECO:0000313" key="3">
    <source>
        <dbReference type="Proteomes" id="UP000271974"/>
    </source>
</evidence>
<reference evidence="2 3" key="1">
    <citation type="submission" date="2019-01" db="EMBL/GenBank/DDBJ databases">
        <title>A draft genome assembly of the solar-powered sea slug Elysia chlorotica.</title>
        <authorList>
            <person name="Cai H."/>
            <person name="Li Q."/>
            <person name="Fang X."/>
            <person name="Li J."/>
            <person name="Curtis N.E."/>
            <person name="Altenburger A."/>
            <person name="Shibata T."/>
            <person name="Feng M."/>
            <person name="Maeda T."/>
            <person name="Schwartz J.A."/>
            <person name="Shigenobu S."/>
            <person name="Lundholm N."/>
            <person name="Nishiyama T."/>
            <person name="Yang H."/>
            <person name="Hasebe M."/>
            <person name="Li S."/>
            <person name="Pierce S.K."/>
            <person name="Wang J."/>
        </authorList>
    </citation>
    <scope>NUCLEOTIDE SEQUENCE [LARGE SCALE GENOMIC DNA]</scope>
    <source>
        <strain evidence="2">EC2010</strain>
        <tissue evidence="2">Whole organism of an adult</tissue>
    </source>
</reference>
<keyword evidence="3" id="KW-1185">Reference proteome</keyword>
<evidence type="ECO:0000256" key="1">
    <source>
        <dbReference type="SAM" id="MobiDB-lite"/>
    </source>
</evidence>
<dbReference type="AlphaFoldDB" id="A0A433SMS4"/>
<proteinExistence type="predicted"/>
<dbReference type="Proteomes" id="UP000271974">
    <property type="component" value="Unassembled WGS sequence"/>
</dbReference>
<feature type="non-terminal residue" evidence="2">
    <location>
        <position position="119"/>
    </location>
</feature>
<feature type="compositionally biased region" description="Basic and acidic residues" evidence="1">
    <location>
        <begin position="36"/>
        <end position="56"/>
    </location>
</feature>
<protein>
    <submittedName>
        <fullName evidence="2">Uncharacterized protein</fullName>
    </submittedName>
</protein>
<accession>A0A433SMS4</accession>
<feature type="compositionally biased region" description="Basic and acidic residues" evidence="1">
    <location>
        <begin position="7"/>
        <end position="21"/>
    </location>
</feature>
<name>A0A433SMS4_ELYCH</name>
<dbReference type="OrthoDB" id="10577591at2759"/>
<sequence length="119" mass="13173">MSNGASTKEKDREKDLEKKLSMYKVEPYKTELRREHIAKRRELTRQHFLANREKTHAGGGGGGGGEGEEERGGGGGGGGHRRGGQHGRTVSRNVVTIDTHKARGNIDVLRMVIRDLGWR</sequence>
<gene>
    <name evidence="2" type="ORF">EGW08_021742</name>
</gene>
<comment type="caution">
    <text evidence="2">The sequence shown here is derived from an EMBL/GenBank/DDBJ whole genome shotgun (WGS) entry which is preliminary data.</text>
</comment>
<feature type="region of interest" description="Disordered" evidence="1">
    <location>
        <begin position="36"/>
        <end position="96"/>
    </location>
</feature>
<organism evidence="2 3">
    <name type="scientific">Elysia chlorotica</name>
    <name type="common">Eastern emerald elysia</name>
    <name type="synonym">Sea slug</name>
    <dbReference type="NCBI Taxonomy" id="188477"/>
    <lineage>
        <taxon>Eukaryota</taxon>
        <taxon>Metazoa</taxon>
        <taxon>Spiralia</taxon>
        <taxon>Lophotrochozoa</taxon>
        <taxon>Mollusca</taxon>
        <taxon>Gastropoda</taxon>
        <taxon>Heterobranchia</taxon>
        <taxon>Euthyneura</taxon>
        <taxon>Panpulmonata</taxon>
        <taxon>Sacoglossa</taxon>
        <taxon>Placobranchoidea</taxon>
        <taxon>Plakobranchidae</taxon>
        <taxon>Elysia</taxon>
    </lineage>
</organism>
<dbReference type="EMBL" id="RQTK01001394">
    <property type="protein sequence ID" value="RUS70502.1"/>
    <property type="molecule type" value="Genomic_DNA"/>
</dbReference>
<evidence type="ECO:0000313" key="2">
    <source>
        <dbReference type="EMBL" id="RUS70502.1"/>
    </source>
</evidence>
<feature type="region of interest" description="Disordered" evidence="1">
    <location>
        <begin position="1"/>
        <end position="21"/>
    </location>
</feature>